<dbReference type="InterPro" id="IPR000702">
    <property type="entry name" value="Ribosomal_uL6-like"/>
</dbReference>
<gene>
    <name evidence="7" type="ORF">MNBD_DELTA02-940</name>
</gene>
<keyword evidence="3" id="KW-0694">RNA-binding</keyword>
<dbReference type="Gene3D" id="3.90.930.12">
    <property type="entry name" value="Ribosomal protein L6, alpha-beta domain"/>
    <property type="match status" value="2"/>
</dbReference>
<dbReference type="NCBIfam" id="TIGR03654">
    <property type="entry name" value="L6_bact"/>
    <property type="match status" value="1"/>
</dbReference>
<evidence type="ECO:0000256" key="5">
    <source>
        <dbReference type="ARBA" id="ARBA00023274"/>
    </source>
</evidence>
<dbReference type="PANTHER" id="PTHR11655">
    <property type="entry name" value="60S/50S RIBOSOMAL PROTEIN L6/L9"/>
    <property type="match status" value="1"/>
</dbReference>
<dbReference type="PROSITE" id="PS00525">
    <property type="entry name" value="RIBOSOMAL_L6_1"/>
    <property type="match status" value="1"/>
</dbReference>
<evidence type="ECO:0000256" key="1">
    <source>
        <dbReference type="ARBA" id="ARBA00009356"/>
    </source>
</evidence>
<dbReference type="InterPro" id="IPR002358">
    <property type="entry name" value="Ribosomal_uL6_CS"/>
</dbReference>
<dbReference type="GO" id="GO:0022625">
    <property type="term" value="C:cytosolic large ribosomal subunit"/>
    <property type="evidence" value="ECO:0007669"/>
    <property type="project" value="TreeGrafter"/>
</dbReference>
<accession>A0A3B0V7J8</accession>
<feature type="domain" description="Large ribosomal subunit protein uL6 alpha-beta" evidence="6">
    <location>
        <begin position="11"/>
        <end position="79"/>
    </location>
</feature>
<keyword evidence="4 7" id="KW-0689">Ribosomal protein</keyword>
<sequence>MSRIGKEPIEVPAGASVSLKGNTIEAKGPEGALSIDFNDDVSVAVDGNTITVTRRDDSLKARQLHGLTRTLISNMVNGVVKAFEKKLDIVGVGYKAAVEGGIVNLALGFSHPIHYDIPAGIKVSVDKQTLVTIKGADKQLVGQVAADIRSYRPPEPYKGKGVKYIDEVIRRKAGKAGKGAG</sequence>
<dbReference type="HAMAP" id="MF_01365_B">
    <property type="entry name" value="Ribosomal_uL6_B"/>
    <property type="match status" value="1"/>
</dbReference>
<evidence type="ECO:0000256" key="4">
    <source>
        <dbReference type="ARBA" id="ARBA00022980"/>
    </source>
</evidence>
<evidence type="ECO:0000256" key="2">
    <source>
        <dbReference type="ARBA" id="ARBA00022730"/>
    </source>
</evidence>
<dbReference type="InterPro" id="IPR036789">
    <property type="entry name" value="Ribosomal_uL6-like_a/b-dom_sf"/>
</dbReference>
<dbReference type="FunFam" id="3.90.930.12:FF:000002">
    <property type="entry name" value="50S ribosomal protein L6"/>
    <property type="match status" value="1"/>
</dbReference>
<reference evidence="7" key="1">
    <citation type="submission" date="2018-06" db="EMBL/GenBank/DDBJ databases">
        <authorList>
            <person name="Zhirakovskaya E."/>
        </authorList>
    </citation>
    <scope>NUCLEOTIDE SEQUENCE</scope>
</reference>
<dbReference type="PRINTS" id="PR00059">
    <property type="entry name" value="RIBOSOMALL6"/>
</dbReference>
<dbReference type="GO" id="GO:0003735">
    <property type="term" value="F:structural constituent of ribosome"/>
    <property type="evidence" value="ECO:0007669"/>
    <property type="project" value="InterPro"/>
</dbReference>
<comment type="similarity">
    <text evidence="1">Belongs to the universal ribosomal protein uL6 family.</text>
</comment>
<dbReference type="InterPro" id="IPR019906">
    <property type="entry name" value="Ribosomal_uL6_bac-type"/>
</dbReference>
<feature type="domain" description="Large ribosomal subunit protein uL6 alpha-beta" evidence="6">
    <location>
        <begin position="90"/>
        <end position="164"/>
    </location>
</feature>
<dbReference type="FunFam" id="3.90.930.12:FF:000001">
    <property type="entry name" value="50S ribosomal protein L6"/>
    <property type="match status" value="1"/>
</dbReference>
<dbReference type="PIRSF" id="PIRSF002162">
    <property type="entry name" value="Ribosomal_L6"/>
    <property type="match status" value="1"/>
</dbReference>
<protein>
    <submittedName>
        <fullName evidence="7">LSU ribosomal protein L6p (L9e)</fullName>
    </submittedName>
</protein>
<proteinExistence type="inferred from homology"/>
<dbReference type="SUPFAM" id="SSF56053">
    <property type="entry name" value="Ribosomal protein L6"/>
    <property type="match status" value="2"/>
</dbReference>
<dbReference type="Pfam" id="PF00347">
    <property type="entry name" value="Ribosomal_L6"/>
    <property type="match status" value="2"/>
</dbReference>
<keyword evidence="5" id="KW-0687">Ribonucleoprotein</keyword>
<keyword evidence="2" id="KW-0699">rRNA-binding</keyword>
<dbReference type="GO" id="GO:0002181">
    <property type="term" value="P:cytoplasmic translation"/>
    <property type="evidence" value="ECO:0007669"/>
    <property type="project" value="TreeGrafter"/>
</dbReference>
<dbReference type="AlphaFoldDB" id="A0A3B0V7J8"/>
<dbReference type="EMBL" id="UOEZ01000047">
    <property type="protein sequence ID" value="VAW36900.1"/>
    <property type="molecule type" value="Genomic_DNA"/>
</dbReference>
<organism evidence="7">
    <name type="scientific">hydrothermal vent metagenome</name>
    <dbReference type="NCBI Taxonomy" id="652676"/>
    <lineage>
        <taxon>unclassified sequences</taxon>
        <taxon>metagenomes</taxon>
        <taxon>ecological metagenomes</taxon>
    </lineage>
</organism>
<evidence type="ECO:0000259" key="6">
    <source>
        <dbReference type="Pfam" id="PF00347"/>
    </source>
</evidence>
<evidence type="ECO:0000313" key="7">
    <source>
        <dbReference type="EMBL" id="VAW36900.1"/>
    </source>
</evidence>
<dbReference type="PANTHER" id="PTHR11655:SF14">
    <property type="entry name" value="LARGE RIBOSOMAL SUBUNIT PROTEIN UL6M"/>
    <property type="match status" value="1"/>
</dbReference>
<dbReference type="GO" id="GO:0019843">
    <property type="term" value="F:rRNA binding"/>
    <property type="evidence" value="ECO:0007669"/>
    <property type="project" value="UniProtKB-KW"/>
</dbReference>
<name>A0A3B0V7J8_9ZZZZ</name>
<dbReference type="InterPro" id="IPR020040">
    <property type="entry name" value="Ribosomal_uL6_a/b-dom"/>
</dbReference>
<evidence type="ECO:0000256" key="3">
    <source>
        <dbReference type="ARBA" id="ARBA00022884"/>
    </source>
</evidence>